<dbReference type="PRINTS" id="PR00081">
    <property type="entry name" value="GDHRDH"/>
</dbReference>
<dbReference type="Pfam" id="PF13561">
    <property type="entry name" value="adh_short_C2"/>
    <property type="match status" value="1"/>
</dbReference>
<dbReference type="SUPFAM" id="SSF51735">
    <property type="entry name" value="NAD(P)-binding Rossmann-fold domains"/>
    <property type="match status" value="1"/>
</dbReference>
<evidence type="ECO:0000313" key="4">
    <source>
        <dbReference type="Proteomes" id="UP000604475"/>
    </source>
</evidence>
<dbReference type="RefSeq" id="WP_203005327.1">
    <property type="nucleotide sequence ID" value="NZ_JADWYU010000033.1"/>
</dbReference>
<dbReference type="CDD" id="cd05233">
    <property type="entry name" value="SDR_c"/>
    <property type="match status" value="1"/>
</dbReference>
<dbReference type="GO" id="GO:0047936">
    <property type="term" value="F:glucose 1-dehydrogenase [NAD(P)+] activity"/>
    <property type="evidence" value="ECO:0007669"/>
    <property type="project" value="UniProtKB-EC"/>
</dbReference>
<dbReference type="EMBL" id="JAEACQ010000159">
    <property type="protein sequence ID" value="MBL7627271.1"/>
    <property type="molecule type" value="Genomic_DNA"/>
</dbReference>
<keyword evidence="2 3" id="KW-0560">Oxidoreductase</keyword>
<dbReference type="FunFam" id="3.40.50.720:FF:000084">
    <property type="entry name" value="Short-chain dehydrogenase reductase"/>
    <property type="match status" value="1"/>
</dbReference>
<comment type="similarity">
    <text evidence="1">Belongs to the short-chain dehydrogenases/reductases (SDR) family.</text>
</comment>
<proteinExistence type="inferred from homology"/>
<dbReference type="Gene3D" id="3.40.50.720">
    <property type="entry name" value="NAD(P)-binding Rossmann-like Domain"/>
    <property type="match status" value="1"/>
</dbReference>
<protein>
    <submittedName>
        <fullName evidence="3">Glucose 1-dehydrogenase</fullName>
        <ecNumber evidence="3">1.1.1.47</ecNumber>
    </submittedName>
</protein>
<dbReference type="AlphaFoldDB" id="A0A937UR09"/>
<evidence type="ECO:0000256" key="1">
    <source>
        <dbReference type="ARBA" id="ARBA00006484"/>
    </source>
</evidence>
<sequence>MKTPAELFDLTGRVAVVTGGSRGIGRAVAEGLAAAGADVVIASRKFEACERAAKEIETSTGRRALPVACHVGNWDDCDRLVDAVYAEFGKVDVLVNNAGMSPLYERLSTVTRELYDKVHAVNASGPFRLSALVGERMAEGDGGSIINVTTAGSLRPTPDDIPYAMAKAGLNALTLGLAGMWAPKVRANLVLPGAFDTDISKAWGEEAQRRAAEMNPMRRIGVPEDMVGVCVFLSSDAASYINGAQILADGGLFRTL</sequence>
<dbReference type="InterPro" id="IPR002347">
    <property type="entry name" value="SDR_fam"/>
</dbReference>
<evidence type="ECO:0000256" key="2">
    <source>
        <dbReference type="ARBA" id="ARBA00023002"/>
    </source>
</evidence>
<dbReference type="PANTHER" id="PTHR43943:SF2">
    <property type="entry name" value="DEHYDROGENASE_REDUCTASE 4"/>
    <property type="match status" value="1"/>
</dbReference>
<accession>A0A937UR09</accession>
<dbReference type="Proteomes" id="UP000604475">
    <property type="component" value="Unassembled WGS sequence"/>
</dbReference>
<dbReference type="InterPro" id="IPR036291">
    <property type="entry name" value="NAD(P)-bd_dom_sf"/>
</dbReference>
<reference evidence="3" key="1">
    <citation type="submission" date="2020-12" db="EMBL/GenBank/DDBJ databases">
        <title>Genomic characterization of non-nitrogen-fixing Frankia strains.</title>
        <authorList>
            <person name="Carlos-Shanley C."/>
            <person name="Guerra T."/>
            <person name="Hahn D."/>
        </authorList>
    </citation>
    <scope>NUCLEOTIDE SEQUENCE</scope>
    <source>
        <strain evidence="3">CN6</strain>
    </source>
</reference>
<gene>
    <name evidence="3" type="ORF">I7412_08845</name>
</gene>
<dbReference type="NCBIfam" id="NF005559">
    <property type="entry name" value="PRK07231.1"/>
    <property type="match status" value="1"/>
</dbReference>
<dbReference type="PANTHER" id="PTHR43943">
    <property type="entry name" value="DEHYDROGENASE/REDUCTASE (SDR FAMILY) MEMBER 4"/>
    <property type="match status" value="1"/>
</dbReference>
<evidence type="ECO:0000313" key="3">
    <source>
        <dbReference type="EMBL" id="MBL7627271.1"/>
    </source>
</evidence>
<keyword evidence="4" id="KW-1185">Reference proteome</keyword>
<dbReference type="PRINTS" id="PR00080">
    <property type="entry name" value="SDRFAMILY"/>
</dbReference>
<name>A0A937UR09_9ACTN</name>
<organism evidence="3 4">
    <name type="scientific">Frankia nepalensis</name>
    <dbReference type="NCBI Taxonomy" id="1836974"/>
    <lineage>
        <taxon>Bacteria</taxon>
        <taxon>Bacillati</taxon>
        <taxon>Actinomycetota</taxon>
        <taxon>Actinomycetes</taxon>
        <taxon>Frankiales</taxon>
        <taxon>Frankiaceae</taxon>
        <taxon>Frankia</taxon>
    </lineage>
</organism>
<dbReference type="EC" id="1.1.1.47" evidence="3"/>
<comment type="caution">
    <text evidence="3">The sequence shown here is derived from an EMBL/GenBank/DDBJ whole genome shotgun (WGS) entry which is preliminary data.</text>
</comment>